<keyword evidence="3" id="KW-1185">Reference proteome</keyword>
<evidence type="ECO:0008006" key="4">
    <source>
        <dbReference type="Google" id="ProtNLM"/>
    </source>
</evidence>
<dbReference type="OrthoDB" id="65747at2"/>
<dbReference type="RefSeq" id="WP_051595942.1">
    <property type="nucleotide sequence ID" value="NZ_ARYH01000001.1"/>
</dbReference>
<reference evidence="2 3" key="1">
    <citation type="journal article" date="2014" name="Antonie Van Leeuwenhoek">
        <title>Hyphomonas beringensis sp. nov. and Hyphomonas chukchiensis sp. nov., isolated from surface seawater of the Bering Sea and Chukchi Sea.</title>
        <authorList>
            <person name="Li C."/>
            <person name="Lai Q."/>
            <person name="Li G."/>
            <person name="Dong C."/>
            <person name="Wang J."/>
            <person name="Liao Y."/>
            <person name="Shao Z."/>
        </authorList>
    </citation>
    <scope>NUCLEOTIDE SEQUENCE [LARGE SCALE GENOMIC DNA]</scope>
    <source>
        <strain evidence="2 3">MHS-3</strain>
    </source>
</reference>
<evidence type="ECO:0000313" key="3">
    <source>
        <dbReference type="Proteomes" id="UP000027446"/>
    </source>
</evidence>
<dbReference type="STRING" id="1280949.HAD_05540"/>
<protein>
    <recommendedName>
        <fullName evidence="4">Lipoprotein</fullName>
    </recommendedName>
</protein>
<proteinExistence type="predicted"/>
<dbReference type="PROSITE" id="PS51257">
    <property type="entry name" value="PROKAR_LIPOPROTEIN"/>
    <property type="match status" value="1"/>
</dbReference>
<evidence type="ECO:0000256" key="1">
    <source>
        <dbReference type="SAM" id="SignalP"/>
    </source>
</evidence>
<feature type="signal peptide" evidence="1">
    <location>
        <begin position="1"/>
        <end position="24"/>
    </location>
</feature>
<accession>A0A069E570</accession>
<sequence length="265" mass="27274">MNYTPKRWIRLGLGAALIGTAGLAACGGEGGEAGETAMTAPGGAASYAQGGEMGEGEGGEGVTAVDPAMLLPIDQRAAMISSEVTVAAALARAGEPDDAAEHLRIALGEIQPGGLSRLVEKGFDPDLIDQAEDALSGSAPPDEVEAKLAAVEANMADLQANAGGDPLELVIFLMKRCENAYRAGVSFSNEIDDPIRYQKSYGYAVSAQKAADAITSGDASRLQLELKMLVLMWPAEGPVTGDVPAPPSTFLSQVSRIGLELSTLE</sequence>
<organism evidence="2 3">
    <name type="scientific">Hyphomonas adhaerens MHS-3</name>
    <dbReference type="NCBI Taxonomy" id="1280949"/>
    <lineage>
        <taxon>Bacteria</taxon>
        <taxon>Pseudomonadati</taxon>
        <taxon>Pseudomonadota</taxon>
        <taxon>Alphaproteobacteria</taxon>
        <taxon>Hyphomonadales</taxon>
        <taxon>Hyphomonadaceae</taxon>
        <taxon>Hyphomonas</taxon>
    </lineage>
</organism>
<dbReference type="EMBL" id="ARYH01000001">
    <property type="protein sequence ID" value="KCZ85119.1"/>
    <property type="molecule type" value="Genomic_DNA"/>
</dbReference>
<dbReference type="AlphaFoldDB" id="A0A069E570"/>
<dbReference type="Proteomes" id="UP000027446">
    <property type="component" value="Unassembled WGS sequence"/>
</dbReference>
<comment type="caution">
    <text evidence="2">The sequence shown here is derived from an EMBL/GenBank/DDBJ whole genome shotgun (WGS) entry which is preliminary data.</text>
</comment>
<evidence type="ECO:0000313" key="2">
    <source>
        <dbReference type="EMBL" id="KCZ85119.1"/>
    </source>
</evidence>
<name>A0A069E570_9PROT</name>
<feature type="chain" id="PRO_5001660736" description="Lipoprotein" evidence="1">
    <location>
        <begin position="25"/>
        <end position="265"/>
    </location>
</feature>
<gene>
    <name evidence="2" type="ORF">HAD_05540</name>
</gene>
<dbReference type="PATRIC" id="fig|1280949.3.peg.1129"/>
<keyword evidence="1" id="KW-0732">Signal</keyword>